<keyword evidence="3" id="KW-0805">Transcription regulation</keyword>
<dbReference type="PROSITE" id="PS51755">
    <property type="entry name" value="OMPR_PHOB"/>
    <property type="match status" value="1"/>
</dbReference>
<dbReference type="GO" id="GO:0032993">
    <property type="term" value="C:protein-DNA complex"/>
    <property type="evidence" value="ECO:0007669"/>
    <property type="project" value="TreeGrafter"/>
</dbReference>
<evidence type="ECO:0000256" key="4">
    <source>
        <dbReference type="ARBA" id="ARBA00023125"/>
    </source>
</evidence>
<sequence>MDEDDSPVRVLVVDDEAGVRSALRRGLAAEGMEVTACAEGAEALRLGSTGAFDVILLDALLPGESGYRVLERLRERGTTTPVLMVASGEDDLDRADGSAPEADGYVVRPFSVVALAGRVRALVRGSGTPGEGDVLRVGALEIDRAGRKVRWAGEPIALSPREYKLLLALAGRPGTVLAEEDLLREVWGADQDVTSDVVEVYIGYLRRKLDAVGAGELVRTVEGRGYRVGEA</sequence>
<dbReference type="SUPFAM" id="SSF52172">
    <property type="entry name" value="CheY-like"/>
    <property type="match status" value="1"/>
</dbReference>
<evidence type="ECO:0000256" key="6">
    <source>
        <dbReference type="PROSITE-ProRule" id="PRU00169"/>
    </source>
</evidence>
<evidence type="ECO:0000256" key="2">
    <source>
        <dbReference type="ARBA" id="ARBA00023012"/>
    </source>
</evidence>
<evidence type="ECO:0000256" key="3">
    <source>
        <dbReference type="ARBA" id="ARBA00023015"/>
    </source>
</evidence>
<keyword evidence="5" id="KW-0804">Transcription</keyword>
<dbReference type="EMBL" id="JACBYW010000006">
    <property type="protein sequence ID" value="NYH80118.1"/>
    <property type="molecule type" value="Genomic_DNA"/>
</dbReference>
<dbReference type="CDD" id="cd00383">
    <property type="entry name" value="trans_reg_C"/>
    <property type="match status" value="1"/>
</dbReference>
<feature type="domain" description="Response regulatory" evidence="8">
    <location>
        <begin position="9"/>
        <end position="123"/>
    </location>
</feature>
<evidence type="ECO:0000259" key="9">
    <source>
        <dbReference type="PROSITE" id="PS51755"/>
    </source>
</evidence>
<dbReference type="PROSITE" id="PS50110">
    <property type="entry name" value="RESPONSE_REGULATORY"/>
    <property type="match status" value="1"/>
</dbReference>
<dbReference type="PANTHER" id="PTHR48111">
    <property type="entry name" value="REGULATOR OF RPOS"/>
    <property type="match status" value="1"/>
</dbReference>
<dbReference type="GO" id="GO:0005829">
    <property type="term" value="C:cytosol"/>
    <property type="evidence" value="ECO:0007669"/>
    <property type="project" value="TreeGrafter"/>
</dbReference>
<dbReference type="Gene3D" id="3.40.50.2300">
    <property type="match status" value="1"/>
</dbReference>
<keyword evidence="4 7" id="KW-0238">DNA-binding</keyword>
<dbReference type="GO" id="GO:0006355">
    <property type="term" value="P:regulation of DNA-templated transcription"/>
    <property type="evidence" value="ECO:0007669"/>
    <property type="project" value="InterPro"/>
</dbReference>
<name>A0A852Z0U5_9ACTN</name>
<dbReference type="GO" id="GO:0000976">
    <property type="term" value="F:transcription cis-regulatory region binding"/>
    <property type="evidence" value="ECO:0007669"/>
    <property type="project" value="TreeGrafter"/>
</dbReference>
<evidence type="ECO:0000256" key="7">
    <source>
        <dbReference type="PROSITE-ProRule" id="PRU01091"/>
    </source>
</evidence>
<dbReference type="PANTHER" id="PTHR48111:SF1">
    <property type="entry name" value="TWO-COMPONENT RESPONSE REGULATOR ORR33"/>
    <property type="match status" value="1"/>
</dbReference>
<dbReference type="SMART" id="SM00448">
    <property type="entry name" value="REC"/>
    <property type="match status" value="1"/>
</dbReference>
<feature type="modified residue" description="4-aspartylphosphate" evidence="6">
    <location>
        <position position="58"/>
    </location>
</feature>
<evidence type="ECO:0000256" key="5">
    <source>
        <dbReference type="ARBA" id="ARBA00023163"/>
    </source>
</evidence>
<dbReference type="Gene3D" id="1.10.10.10">
    <property type="entry name" value="Winged helix-like DNA-binding domain superfamily/Winged helix DNA-binding domain"/>
    <property type="match status" value="1"/>
</dbReference>
<dbReference type="InterPro" id="IPR039420">
    <property type="entry name" value="WalR-like"/>
</dbReference>
<reference evidence="10 11" key="1">
    <citation type="submission" date="2020-07" db="EMBL/GenBank/DDBJ databases">
        <title>Genomic Encyclopedia of Type Strains, Phase III (KMG-III): the genomes of soil and plant-associated and newly described type strains.</title>
        <authorList>
            <person name="Whitman W."/>
        </authorList>
    </citation>
    <scope>NUCLEOTIDE SEQUENCE [LARGE SCALE GENOMIC DNA]</scope>
    <source>
        <strain evidence="10 11">CECT 8576</strain>
    </source>
</reference>
<dbReference type="SMART" id="SM00862">
    <property type="entry name" value="Trans_reg_C"/>
    <property type="match status" value="1"/>
</dbReference>
<dbReference type="InterPro" id="IPR001789">
    <property type="entry name" value="Sig_transdc_resp-reg_receiver"/>
</dbReference>
<organism evidence="10 11">
    <name type="scientific">Actinopolyspora biskrensis</name>
    <dbReference type="NCBI Taxonomy" id="1470178"/>
    <lineage>
        <taxon>Bacteria</taxon>
        <taxon>Bacillati</taxon>
        <taxon>Actinomycetota</taxon>
        <taxon>Actinomycetes</taxon>
        <taxon>Actinopolysporales</taxon>
        <taxon>Actinopolysporaceae</taxon>
        <taxon>Actinopolyspora</taxon>
    </lineage>
</organism>
<keyword evidence="11" id="KW-1185">Reference proteome</keyword>
<dbReference type="Proteomes" id="UP000548304">
    <property type="component" value="Unassembled WGS sequence"/>
</dbReference>
<dbReference type="InterPro" id="IPR011006">
    <property type="entry name" value="CheY-like_superfamily"/>
</dbReference>
<keyword evidence="2" id="KW-0902">Two-component regulatory system</keyword>
<dbReference type="Pfam" id="PF00486">
    <property type="entry name" value="Trans_reg_C"/>
    <property type="match status" value="1"/>
</dbReference>
<comment type="caution">
    <text evidence="10">The sequence shown here is derived from an EMBL/GenBank/DDBJ whole genome shotgun (WGS) entry which is preliminary data.</text>
</comment>
<feature type="domain" description="OmpR/PhoB-type" evidence="9">
    <location>
        <begin position="132"/>
        <end position="230"/>
    </location>
</feature>
<dbReference type="AlphaFoldDB" id="A0A852Z0U5"/>
<dbReference type="GO" id="GO:0000156">
    <property type="term" value="F:phosphorelay response regulator activity"/>
    <property type="evidence" value="ECO:0007669"/>
    <property type="project" value="TreeGrafter"/>
</dbReference>
<dbReference type="InterPro" id="IPR036388">
    <property type="entry name" value="WH-like_DNA-bd_sf"/>
</dbReference>
<gene>
    <name evidence="10" type="ORF">FHR84_003467</name>
</gene>
<evidence type="ECO:0000313" key="10">
    <source>
        <dbReference type="EMBL" id="NYH80118.1"/>
    </source>
</evidence>
<accession>A0A852Z0U5</accession>
<proteinExistence type="predicted"/>
<protein>
    <submittedName>
        <fullName evidence="10">DNA-binding response OmpR family regulator</fullName>
    </submittedName>
</protein>
<keyword evidence="1 6" id="KW-0597">Phosphoprotein</keyword>
<dbReference type="Pfam" id="PF00072">
    <property type="entry name" value="Response_reg"/>
    <property type="match status" value="1"/>
</dbReference>
<dbReference type="InterPro" id="IPR001867">
    <property type="entry name" value="OmpR/PhoB-type_DNA-bd"/>
</dbReference>
<evidence type="ECO:0000259" key="8">
    <source>
        <dbReference type="PROSITE" id="PS50110"/>
    </source>
</evidence>
<evidence type="ECO:0000256" key="1">
    <source>
        <dbReference type="ARBA" id="ARBA00022553"/>
    </source>
</evidence>
<feature type="DNA-binding region" description="OmpR/PhoB-type" evidence="7">
    <location>
        <begin position="132"/>
        <end position="230"/>
    </location>
</feature>
<evidence type="ECO:0000313" key="11">
    <source>
        <dbReference type="Proteomes" id="UP000548304"/>
    </source>
</evidence>